<dbReference type="SUPFAM" id="SSF47413">
    <property type="entry name" value="lambda repressor-like DNA-binding domains"/>
    <property type="match status" value="1"/>
</dbReference>
<dbReference type="RefSeq" id="WP_106146672.1">
    <property type="nucleotide sequence ID" value="NZ_PVYX01000002.1"/>
</dbReference>
<sequence>MNNGFVNRIKIILEHYDLGVSAFADKIGIQRSSMSHILNGRNKPSLDFVMKLVKTFPEVNLYWLLNGKGSFPEDDDSTSALPSVTEAEGISNKNASKKIEELSNTNSNKEISKIVLFYNDGTFETFNQKKQ</sequence>
<dbReference type="SMART" id="SM00530">
    <property type="entry name" value="HTH_XRE"/>
    <property type="match status" value="1"/>
</dbReference>
<dbReference type="InterPro" id="IPR010982">
    <property type="entry name" value="Lambda_DNA-bd_dom_sf"/>
</dbReference>
<evidence type="ECO:0000313" key="3">
    <source>
        <dbReference type="Proteomes" id="UP000237640"/>
    </source>
</evidence>
<dbReference type="OrthoDB" id="1034290at2"/>
<comment type="caution">
    <text evidence="2">The sequence shown here is derived from an EMBL/GenBank/DDBJ whole genome shotgun (WGS) entry which is preliminary data.</text>
</comment>
<dbReference type="Gene3D" id="1.10.260.40">
    <property type="entry name" value="lambda repressor-like DNA-binding domains"/>
    <property type="match status" value="1"/>
</dbReference>
<feature type="domain" description="HTH cro/C1-type" evidence="1">
    <location>
        <begin position="9"/>
        <end position="64"/>
    </location>
</feature>
<dbReference type="Proteomes" id="UP000237640">
    <property type="component" value="Unassembled WGS sequence"/>
</dbReference>
<name>A0A2T0MC76_9FLAO</name>
<dbReference type="AlphaFoldDB" id="A0A2T0MC76"/>
<reference evidence="2 3" key="1">
    <citation type="submission" date="2018-03" db="EMBL/GenBank/DDBJ databases">
        <title>Genomic Encyclopedia of Archaeal and Bacterial Type Strains, Phase II (KMG-II): from individual species to whole genera.</title>
        <authorList>
            <person name="Goeker M."/>
        </authorList>
    </citation>
    <scope>NUCLEOTIDE SEQUENCE [LARGE SCALE GENOMIC DNA]</scope>
    <source>
        <strain evidence="2 3">DSM 25027</strain>
    </source>
</reference>
<dbReference type="PROSITE" id="PS50943">
    <property type="entry name" value="HTH_CROC1"/>
    <property type="match status" value="1"/>
</dbReference>
<dbReference type="Pfam" id="PF12844">
    <property type="entry name" value="HTH_19"/>
    <property type="match status" value="1"/>
</dbReference>
<dbReference type="InterPro" id="IPR001387">
    <property type="entry name" value="Cro/C1-type_HTH"/>
</dbReference>
<dbReference type="CDD" id="cd00093">
    <property type="entry name" value="HTH_XRE"/>
    <property type="match status" value="1"/>
</dbReference>
<proteinExistence type="predicted"/>
<gene>
    <name evidence="2" type="ORF">CLV81_3481</name>
</gene>
<keyword evidence="3" id="KW-1185">Reference proteome</keyword>
<evidence type="ECO:0000313" key="2">
    <source>
        <dbReference type="EMBL" id="PRX55075.1"/>
    </source>
</evidence>
<organism evidence="2 3">
    <name type="scientific">Flagellimonas meridianipacifica</name>
    <dbReference type="NCBI Taxonomy" id="1080225"/>
    <lineage>
        <taxon>Bacteria</taxon>
        <taxon>Pseudomonadati</taxon>
        <taxon>Bacteroidota</taxon>
        <taxon>Flavobacteriia</taxon>
        <taxon>Flavobacteriales</taxon>
        <taxon>Flavobacteriaceae</taxon>
        <taxon>Flagellimonas</taxon>
    </lineage>
</organism>
<evidence type="ECO:0000259" key="1">
    <source>
        <dbReference type="PROSITE" id="PS50943"/>
    </source>
</evidence>
<dbReference type="GO" id="GO:0003677">
    <property type="term" value="F:DNA binding"/>
    <property type="evidence" value="ECO:0007669"/>
    <property type="project" value="InterPro"/>
</dbReference>
<protein>
    <submittedName>
        <fullName evidence="2">Helix-turn-helix protein</fullName>
    </submittedName>
</protein>
<accession>A0A2T0MC76</accession>
<dbReference type="EMBL" id="PVYX01000002">
    <property type="protein sequence ID" value="PRX55075.1"/>
    <property type="molecule type" value="Genomic_DNA"/>
</dbReference>